<dbReference type="EMBL" id="LILD01000014">
    <property type="protein sequence ID" value="KOO36205.1"/>
    <property type="molecule type" value="Genomic_DNA"/>
</dbReference>
<dbReference type="InterPro" id="IPR001996">
    <property type="entry name" value="PTS_IIB_1"/>
</dbReference>
<dbReference type="GO" id="GO:0015764">
    <property type="term" value="P:N-acetylglucosamine transport"/>
    <property type="evidence" value="ECO:0007669"/>
    <property type="project" value="TreeGrafter"/>
</dbReference>
<evidence type="ECO:0000256" key="1">
    <source>
        <dbReference type="ARBA" id="ARBA00004651"/>
    </source>
</evidence>
<evidence type="ECO:0000256" key="11">
    <source>
        <dbReference type="PROSITE-ProRule" id="PRU00421"/>
    </source>
</evidence>
<dbReference type="GO" id="GO:0019866">
    <property type="term" value="C:organelle inner membrane"/>
    <property type="evidence" value="ECO:0007669"/>
    <property type="project" value="InterPro"/>
</dbReference>
<evidence type="ECO:0000256" key="5">
    <source>
        <dbReference type="ARBA" id="ARBA00022679"/>
    </source>
</evidence>
<accession>A0A0M0KBI8</accession>
<keyword evidence="5" id="KW-0808">Transferase</keyword>
<dbReference type="CDD" id="cd00212">
    <property type="entry name" value="PTS_IIB_glc"/>
    <property type="match status" value="1"/>
</dbReference>
<dbReference type="InterPro" id="IPR018113">
    <property type="entry name" value="PTrfase_EIIB_Cys"/>
</dbReference>
<dbReference type="InterPro" id="IPR013013">
    <property type="entry name" value="PTS_EIIC_1"/>
</dbReference>
<reference evidence="14" key="1">
    <citation type="submission" date="2015-08" db="EMBL/GenBank/DDBJ databases">
        <title>Complete DNA Sequence of Pseudomonas syringae pv. actinidiae, the Causal Agent of Kiwifruit Canker Disease.</title>
        <authorList>
            <person name="Rikkerink E.H.A."/>
            <person name="Fineran P.C."/>
        </authorList>
    </citation>
    <scope>NUCLEOTIDE SEQUENCE</scope>
    <source>
        <strain evidence="14">DSM 13666</strain>
    </source>
</reference>
<comment type="subcellular location">
    <subcellularLocation>
        <location evidence="1">Cell membrane</location>
        <topology evidence="1">Multi-pass membrane protein</topology>
    </subcellularLocation>
</comment>
<dbReference type="GO" id="GO:0009401">
    <property type="term" value="P:phosphoenolpyruvate-dependent sugar phosphotransferase system"/>
    <property type="evidence" value="ECO:0007669"/>
    <property type="project" value="UniProtKB-KW"/>
</dbReference>
<dbReference type="GO" id="GO:0005886">
    <property type="term" value="C:plasma membrane"/>
    <property type="evidence" value="ECO:0007669"/>
    <property type="project" value="UniProtKB-SubCell"/>
</dbReference>
<protein>
    <submittedName>
        <fullName evidence="14">PTS sugar transporter</fullName>
    </submittedName>
</protein>
<dbReference type="PANTHER" id="PTHR30009:SF4">
    <property type="entry name" value="PTS SYSTEM N-ACETYLGLUCOSAMINE-SPECIFIC EIICBA COMPONENT"/>
    <property type="match status" value="1"/>
</dbReference>
<keyword evidence="10" id="KW-0472">Membrane</keyword>
<dbReference type="RefSeq" id="WP_053432432.1">
    <property type="nucleotide sequence ID" value="NZ_JAXIWI010000001.1"/>
</dbReference>
<dbReference type="PROSITE" id="PS51098">
    <property type="entry name" value="PTS_EIIB_TYPE_1"/>
    <property type="match status" value="1"/>
</dbReference>
<keyword evidence="9" id="KW-1133">Transmembrane helix</keyword>
<dbReference type="GO" id="GO:0016301">
    <property type="term" value="F:kinase activity"/>
    <property type="evidence" value="ECO:0007669"/>
    <property type="project" value="UniProtKB-KW"/>
</dbReference>
<dbReference type="PROSITE" id="PS51103">
    <property type="entry name" value="PTS_EIIC_TYPE_1"/>
    <property type="match status" value="1"/>
</dbReference>
<dbReference type="InterPro" id="IPR050429">
    <property type="entry name" value="PTS_Glucose_EIICBA"/>
</dbReference>
<dbReference type="InterPro" id="IPR036878">
    <property type="entry name" value="Glu_permease_IIB"/>
</dbReference>
<dbReference type="GO" id="GO:0090563">
    <property type="term" value="F:protein-phosphocysteine-sugar phosphotransferase activity"/>
    <property type="evidence" value="ECO:0007669"/>
    <property type="project" value="TreeGrafter"/>
</dbReference>
<keyword evidence="4 14" id="KW-0762">Sugar transport</keyword>
<keyword evidence="8" id="KW-0418">Kinase</keyword>
<feature type="domain" description="PTS EIIC type-1" evidence="13">
    <location>
        <begin position="1"/>
        <end position="361"/>
    </location>
</feature>
<feature type="active site" description="Phosphocysteine intermediate; for EIIB activity" evidence="11">
    <location>
        <position position="398"/>
    </location>
</feature>
<organism evidence="14">
    <name type="scientific">Halalkalibacterium halodurans</name>
    <name type="common">Bacillus halodurans</name>
    <dbReference type="NCBI Taxonomy" id="86665"/>
    <lineage>
        <taxon>Bacteria</taxon>
        <taxon>Bacillati</taxon>
        <taxon>Bacillota</taxon>
        <taxon>Bacilli</taxon>
        <taxon>Bacillales</taxon>
        <taxon>Bacillaceae</taxon>
        <taxon>Halalkalibacterium (ex Joshi et al. 2022)</taxon>
    </lineage>
</organism>
<evidence type="ECO:0000313" key="14">
    <source>
        <dbReference type="EMBL" id="KOO36205.1"/>
    </source>
</evidence>
<evidence type="ECO:0000256" key="8">
    <source>
        <dbReference type="ARBA" id="ARBA00022777"/>
    </source>
</evidence>
<name>A0A0M0KBI8_ALKHA</name>
<evidence type="ECO:0000256" key="2">
    <source>
        <dbReference type="ARBA" id="ARBA00022448"/>
    </source>
</evidence>
<evidence type="ECO:0000256" key="6">
    <source>
        <dbReference type="ARBA" id="ARBA00022683"/>
    </source>
</evidence>
<keyword evidence="6" id="KW-0598">Phosphotransferase system</keyword>
<evidence type="ECO:0000256" key="10">
    <source>
        <dbReference type="ARBA" id="ARBA00023136"/>
    </source>
</evidence>
<gene>
    <name evidence="14" type="ORF">AMD02_18610</name>
</gene>
<dbReference type="Pfam" id="PF00367">
    <property type="entry name" value="PTS_EIIB"/>
    <property type="match status" value="1"/>
</dbReference>
<dbReference type="GO" id="GO:0015572">
    <property type="term" value="F:N-acetylglucosamine transmembrane transporter activity"/>
    <property type="evidence" value="ECO:0007669"/>
    <property type="project" value="InterPro"/>
</dbReference>
<keyword evidence="7" id="KW-0812">Transmembrane</keyword>
<dbReference type="PATRIC" id="fig|136160.3.peg.3689"/>
<dbReference type="SUPFAM" id="SSF55604">
    <property type="entry name" value="Glucose permease domain IIB"/>
    <property type="match status" value="1"/>
</dbReference>
<dbReference type="PANTHER" id="PTHR30009">
    <property type="entry name" value="CYTOCHROME C-TYPE SYNTHESIS PROTEIN AND PTS TRANSMEMBRANE COMPONENT"/>
    <property type="match status" value="1"/>
</dbReference>
<dbReference type="Gene3D" id="3.30.1360.60">
    <property type="entry name" value="Glucose permease domain IIB"/>
    <property type="match status" value="1"/>
</dbReference>
<keyword evidence="2" id="KW-0813">Transport</keyword>
<dbReference type="GO" id="GO:0008982">
    <property type="term" value="F:protein-N(PI)-phosphohistidine-sugar phosphotransferase activity"/>
    <property type="evidence" value="ECO:0007669"/>
    <property type="project" value="InterPro"/>
</dbReference>
<evidence type="ECO:0000256" key="3">
    <source>
        <dbReference type="ARBA" id="ARBA00022475"/>
    </source>
</evidence>
<keyword evidence="3" id="KW-1003">Cell membrane</keyword>
<dbReference type="NCBIfam" id="TIGR01998">
    <property type="entry name" value="PTS-II-BC-nag"/>
    <property type="match status" value="1"/>
</dbReference>
<evidence type="ECO:0000259" key="12">
    <source>
        <dbReference type="PROSITE" id="PS51098"/>
    </source>
</evidence>
<dbReference type="AlphaFoldDB" id="A0A0M0KBI8"/>
<feature type="domain" description="PTS EIIB type-1" evidence="12">
    <location>
        <begin position="376"/>
        <end position="452"/>
    </location>
</feature>
<dbReference type="NCBIfam" id="TIGR00826">
    <property type="entry name" value="EIIB_glc"/>
    <property type="match status" value="1"/>
</dbReference>
<comment type="caution">
    <text evidence="14">The sequence shown here is derived from an EMBL/GenBank/DDBJ whole genome shotgun (WGS) entry which is preliminary data.</text>
</comment>
<proteinExistence type="predicted"/>
<evidence type="ECO:0000256" key="9">
    <source>
        <dbReference type="ARBA" id="ARBA00022989"/>
    </source>
</evidence>
<dbReference type="InterPro" id="IPR010974">
    <property type="entry name" value="PTS_IIBC_nag"/>
</dbReference>
<sequence>MLQFLQRIGRSLLLPIAALPVAGLLLRLGQEDLLNIPFMAAAGDALFSNLALLFAIGVAVGFAKDSHGAAALAGAIGFFVLTEGTQAINETINMGVLGGILSGVVAGMTYNRFKETKLPEWLAFFGGRRFVPIMTGLFMLVLAIFFGFVWPTVQGWLDSFGQWIIGAGATGVGVYGFFNRLLIPLGLHHVINTLVWFVFGEFNGATGDLHRFFAGDPNAGIFMAGFFPIMMFGLPAAALAMILAAKKEKRKATAGLLGGVAFTAFLTGITEPIEFTFMFLSPLLYGVHAVLTGTAMAVAYTLEIRHGFTFSAGAIDYFINFGIATKPWVLAFIGLIYAVIYFVLFYFLIIKLNLQTPGREKEESMDETETSSADYEEMAKAILAALGGKKNVKDLDFCVTRLRLTIHSWLAVDEKALRLAGAKGVVKLNDTTIQVVIGTDVEFVANAMKKRL</sequence>
<evidence type="ECO:0000259" key="13">
    <source>
        <dbReference type="PROSITE" id="PS51103"/>
    </source>
</evidence>
<evidence type="ECO:0000256" key="7">
    <source>
        <dbReference type="ARBA" id="ARBA00022692"/>
    </source>
</evidence>
<dbReference type="Pfam" id="PF02378">
    <property type="entry name" value="PTS_EIIC"/>
    <property type="match status" value="1"/>
</dbReference>
<evidence type="ECO:0000256" key="4">
    <source>
        <dbReference type="ARBA" id="ARBA00022597"/>
    </source>
</evidence>
<dbReference type="InterPro" id="IPR003352">
    <property type="entry name" value="PTS_EIIC"/>
</dbReference>
<accession>A0A4Y7WNJ0</accession>